<keyword evidence="5" id="KW-0699">rRNA-binding</keyword>
<dbReference type="InterPro" id="IPR022973">
    <property type="entry name" value="Ribosomal_uL10_bac"/>
</dbReference>
<dbReference type="PANTHER" id="PTHR11560">
    <property type="entry name" value="39S RIBOSOMAL PROTEIN L10, MITOCHONDRIAL"/>
    <property type="match status" value="1"/>
</dbReference>
<evidence type="ECO:0000256" key="2">
    <source>
        <dbReference type="ARBA" id="ARBA00022980"/>
    </source>
</evidence>
<dbReference type="Gene3D" id="6.10.250.290">
    <property type="match status" value="1"/>
</dbReference>
<comment type="subunit">
    <text evidence="5">Part of the ribosomal stalk of the 50S ribosomal subunit. The N-terminus interacts with L11 and the large rRNA to form the base of the stalk. The C-terminus forms an elongated spine to which L12 dimers bind in a sequential fashion forming a multimeric L10(L12)X complex.</text>
</comment>
<keyword evidence="3 5" id="KW-0687">Ribonucleoprotein</keyword>
<dbReference type="Proteomes" id="UP000034207">
    <property type="component" value="Unassembled WGS sequence"/>
</dbReference>
<dbReference type="GO" id="GO:0070180">
    <property type="term" value="F:large ribosomal subunit rRNA binding"/>
    <property type="evidence" value="ECO:0007669"/>
    <property type="project" value="UniProtKB-UniRule"/>
</dbReference>
<accession>A0A0G0PZL5</accession>
<evidence type="ECO:0000256" key="1">
    <source>
        <dbReference type="ARBA" id="ARBA00008889"/>
    </source>
</evidence>
<evidence type="ECO:0000256" key="3">
    <source>
        <dbReference type="ARBA" id="ARBA00023274"/>
    </source>
</evidence>
<dbReference type="GO" id="GO:0005840">
    <property type="term" value="C:ribosome"/>
    <property type="evidence" value="ECO:0007669"/>
    <property type="project" value="UniProtKB-KW"/>
</dbReference>
<keyword evidence="2 5" id="KW-0689">Ribosomal protein</keyword>
<dbReference type="NCBIfam" id="NF000955">
    <property type="entry name" value="PRK00099.1-1"/>
    <property type="match status" value="1"/>
</dbReference>
<dbReference type="Pfam" id="PF00466">
    <property type="entry name" value="Ribosomal_L10"/>
    <property type="match status" value="1"/>
</dbReference>
<comment type="caution">
    <text evidence="6">The sequence shown here is derived from an EMBL/GenBank/DDBJ whole genome shotgun (WGS) entry which is preliminary data.</text>
</comment>
<evidence type="ECO:0000313" key="6">
    <source>
        <dbReference type="EMBL" id="KKQ94876.1"/>
    </source>
</evidence>
<dbReference type="CDD" id="cd05797">
    <property type="entry name" value="Ribosomal_L10"/>
    <property type="match status" value="1"/>
</dbReference>
<dbReference type="STRING" id="1618345.UT18_C0007G0132"/>
<dbReference type="SUPFAM" id="SSF160369">
    <property type="entry name" value="Ribosomal protein L10-like"/>
    <property type="match status" value="1"/>
</dbReference>
<dbReference type="GO" id="GO:1990904">
    <property type="term" value="C:ribonucleoprotein complex"/>
    <property type="evidence" value="ECO:0007669"/>
    <property type="project" value="UniProtKB-KW"/>
</dbReference>
<protein>
    <recommendedName>
        <fullName evidence="4 5">Large ribosomal subunit protein uL10</fullName>
    </recommendedName>
</protein>
<gene>
    <name evidence="5" type="primary">rplJ</name>
    <name evidence="6" type="ORF">UT18_C0007G0132</name>
</gene>
<proteinExistence type="inferred from homology"/>
<dbReference type="EMBL" id="LBVV01000007">
    <property type="protein sequence ID" value="KKQ94876.1"/>
    <property type="molecule type" value="Genomic_DNA"/>
</dbReference>
<evidence type="ECO:0000256" key="5">
    <source>
        <dbReference type="HAMAP-Rule" id="MF_00362"/>
    </source>
</evidence>
<organism evidence="6 7">
    <name type="scientific">candidate division CPR2 bacterium GW2011_GWC2_39_10</name>
    <dbReference type="NCBI Taxonomy" id="1618345"/>
    <lineage>
        <taxon>Bacteria</taxon>
        <taxon>Bacteria division CPR2</taxon>
    </lineage>
</organism>
<dbReference type="InterPro" id="IPR001790">
    <property type="entry name" value="Ribosomal_uL10"/>
</dbReference>
<dbReference type="Gene3D" id="3.30.70.1730">
    <property type="match status" value="1"/>
</dbReference>
<sequence length="175" mass="19156">MAITKEKKEALVSELAEKLQKSKSFVGTSYAGLKMEEMSEIRNQFKKGGNEFKVVKITLLERAAKEACLKDLDVTAFEGKPFAIAFGYTDEIAPAKDVFSFAKKNGKLEILGGMLEGKNLTAAEVKNLAILPSREQLLSRMLGSINAPVQNFANVLHANLRSIVYVLNAISNSKS</sequence>
<dbReference type="GO" id="GO:0006412">
    <property type="term" value="P:translation"/>
    <property type="evidence" value="ECO:0007669"/>
    <property type="project" value="UniProtKB-UniRule"/>
</dbReference>
<dbReference type="InterPro" id="IPR043141">
    <property type="entry name" value="Ribosomal_uL10-like_sf"/>
</dbReference>
<name>A0A0G0PZL5_UNCC2</name>
<comment type="function">
    <text evidence="5">Forms part of the ribosomal stalk, playing a central role in the interaction of the ribosome with GTP-bound translation factors.</text>
</comment>
<dbReference type="InterPro" id="IPR047865">
    <property type="entry name" value="Ribosomal_uL10_bac_type"/>
</dbReference>
<keyword evidence="5" id="KW-0694">RNA-binding</keyword>
<dbReference type="HAMAP" id="MF_00362">
    <property type="entry name" value="Ribosomal_uL10"/>
    <property type="match status" value="1"/>
</dbReference>
<evidence type="ECO:0000313" key="7">
    <source>
        <dbReference type="Proteomes" id="UP000034207"/>
    </source>
</evidence>
<comment type="similarity">
    <text evidence="1 5">Belongs to the universal ribosomal protein uL10 family.</text>
</comment>
<evidence type="ECO:0000256" key="4">
    <source>
        <dbReference type="ARBA" id="ARBA00035202"/>
    </source>
</evidence>
<reference evidence="6 7" key="1">
    <citation type="journal article" date="2015" name="Nature">
        <title>rRNA introns, odd ribosomes, and small enigmatic genomes across a large radiation of phyla.</title>
        <authorList>
            <person name="Brown C.T."/>
            <person name="Hug L.A."/>
            <person name="Thomas B.C."/>
            <person name="Sharon I."/>
            <person name="Castelle C.J."/>
            <person name="Singh A."/>
            <person name="Wilkins M.J."/>
            <person name="Williams K.H."/>
            <person name="Banfield J.F."/>
        </authorList>
    </citation>
    <scope>NUCLEOTIDE SEQUENCE [LARGE SCALE GENOMIC DNA]</scope>
</reference>
<dbReference type="AlphaFoldDB" id="A0A0G0PZL5"/>